<dbReference type="InterPro" id="IPR006527">
    <property type="entry name" value="F-box-assoc_dom_typ1"/>
</dbReference>
<dbReference type="InterPro" id="IPR001810">
    <property type="entry name" value="F-box_dom"/>
</dbReference>
<feature type="domain" description="F-box" evidence="1">
    <location>
        <begin position="1"/>
        <end position="49"/>
    </location>
</feature>
<dbReference type="Pfam" id="PF00646">
    <property type="entry name" value="F-box"/>
    <property type="match status" value="1"/>
</dbReference>
<dbReference type="InterPro" id="IPR017451">
    <property type="entry name" value="F-box-assoc_interact_dom"/>
</dbReference>
<dbReference type="InterPro" id="IPR050796">
    <property type="entry name" value="SCF_F-box_component"/>
</dbReference>
<organism evidence="2 3">
    <name type="scientific">Coffea arabica</name>
    <name type="common">Arabian coffee</name>
    <dbReference type="NCBI Taxonomy" id="13443"/>
    <lineage>
        <taxon>Eukaryota</taxon>
        <taxon>Viridiplantae</taxon>
        <taxon>Streptophyta</taxon>
        <taxon>Embryophyta</taxon>
        <taxon>Tracheophyta</taxon>
        <taxon>Spermatophyta</taxon>
        <taxon>Magnoliopsida</taxon>
        <taxon>eudicotyledons</taxon>
        <taxon>Gunneridae</taxon>
        <taxon>Pentapetalae</taxon>
        <taxon>asterids</taxon>
        <taxon>lamiids</taxon>
        <taxon>Gentianales</taxon>
        <taxon>Rubiaceae</taxon>
        <taxon>Ixoroideae</taxon>
        <taxon>Gardenieae complex</taxon>
        <taxon>Bertiereae - Coffeeae clade</taxon>
        <taxon>Coffeeae</taxon>
        <taxon>Coffea</taxon>
    </lineage>
</organism>
<protein>
    <submittedName>
        <fullName evidence="3">F-box protein CPR1-like</fullName>
    </submittedName>
</protein>
<dbReference type="OrthoDB" id="1867629at2759"/>
<dbReference type="SUPFAM" id="SSF81383">
    <property type="entry name" value="F-box domain"/>
    <property type="match status" value="1"/>
</dbReference>
<evidence type="ECO:0000313" key="2">
    <source>
        <dbReference type="Proteomes" id="UP001652660"/>
    </source>
</evidence>
<dbReference type="RefSeq" id="XP_027076844.1">
    <property type="nucleotide sequence ID" value="XM_027221043.2"/>
</dbReference>
<evidence type="ECO:0000313" key="3">
    <source>
        <dbReference type="RefSeq" id="XP_027076844.1"/>
    </source>
</evidence>
<dbReference type="AlphaFoldDB" id="A0A6P6TEB1"/>
<dbReference type="GeneID" id="113700569"/>
<dbReference type="InterPro" id="IPR036047">
    <property type="entry name" value="F-box-like_dom_sf"/>
</dbReference>
<dbReference type="Proteomes" id="UP001652660">
    <property type="component" value="Chromosome 7c"/>
</dbReference>
<gene>
    <name evidence="3" type="primary">LOC113700569</name>
</gene>
<accession>A0A6P6TEB1</accession>
<dbReference type="Pfam" id="PF07734">
    <property type="entry name" value="FBA_1"/>
    <property type="match status" value="1"/>
</dbReference>
<proteinExistence type="predicted"/>
<dbReference type="CDD" id="cd22157">
    <property type="entry name" value="F-box_AtFBW1-like"/>
    <property type="match status" value="1"/>
</dbReference>
<reference evidence="3" key="2">
    <citation type="submission" date="2025-08" db="UniProtKB">
        <authorList>
            <consortium name="RefSeq"/>
        </authorList>
    </citation>
    <scope>IDENTIFICATION</scope>
    <source>
        <tissue evidence="3">Leaves</tissue>
    </source>
</reference>
<dbReference type="Gene3D" id="1.20.1280.50">
    <property type="match status" value="1"/>
</dbReference>
<dbReference type="SMART" id="SM00256">
    <property type="entry name" value="FBOX"/>
    <property type="match status" value="1"/>
</dbReference>
<dbReference type="PANTHER" id="PTHR31672">
    <property type="entry name" value="BNACNNG10540D PROTEIN"/>
    <property type="match status" value="1"/>
</dbReference>
<sequence length="405" mass="46374">MANSLPEDALAEILVKLPVKTLLRFCCVSNTWFALINSPYFEDKHLKYLHSKNRKVVLVKRFIKNEFKTLLSFHSHDEHESLRSVAPNIELPSWNRYSFDIYGACNGIVCFSDLSEIHLCNPATRQFLTLPPSLRFDPPKGFKSVSPHALGFGFDPSTQDYKVVKLYKLYPKSRSNYSYLGMVMGVQIYKLCTNSWRKVDLILPQVVNIYPPCFPATVNGCFHWDASDIDPESGSVMRNILSFNMCTEVFRKIEYPSDARQPHVRPDVFVLDGDLAAISIKFPYLPFSSLLYEETMDIWVMMEYGVKESWIKKFSLQTPMAGLNLPLSSWNDDKLLLLQRVGEDGCLISRSLRDNSQAIMKYDIFGTELTLRAIVYQETLVSLSARGDGLSWRNMDDQPGESESY</sequence>
<dbReference type="PROSITE" id="PS50181">
    <property type="entry name" value="FBOX"/>
    <property type="match status" value="1"/>
</dbReference>
<keyword evidence="2" id="KW-1185">Reference proteome</keyword>
<name>A0A6P6TEB1_COFAR</name>
<evidence type="ECO:0000259" key="1">
    <source>
        <dbReference type="PROSITE" id="PS50181"/>
    </source>
</evidence>
<dbReference type="NCBIfam" id="TIGR01640">
    <property type="entry name" value="F_box_assoc_1"/>
    <property type="match status" value="1"/>
</dbReference>
<dbReference type="PANTHER" id="PTHR31672:SF13">
    <property type="entry name" value="F-BOX PROTEIN CPR30-LIKE"/>
    <property type="match status" value="1"/>
</dbReference>
<reference evidence="2" key="1">
    <citation type="journal article" date="2025" name="Foods">
        <title>Unveiling the Microbial Signatures of Arabica Coffee Cherries: Insights into Ripeness Specific Diversity, Functional Traits, and Implications for Quality and Safety.</title>
        <authorList>
            <consortium name="RefSeq"/>
            <person name="Tenea G.N."/>
            <person name="Cifuentes V."/>
            <person name="Reyes P."/>
            <person name="Cevallos-Vallejos M."/>
        </authorList>
    </citation>
    <scope>NUCLEOTIDE SEQUENCE [LARGE SCALE GENOMIC DNA]</scope>
</reference>